<dbReference type="GO" id="GO:0000967">
    <property type="term" value="P:rRNA 5'-end processing"/>
    <property type="evidence" value="ECO:0007669"/>
    <property type="project" value="UniProtKB-UniRule"/>
</dbReference>
<dbReference type="InterPro" id="IPR006641">
    <property type="entry name" value="YqgF/RNaseH-like_dom"/>
</dbReference>
<dbReference type="OrthoDB" id="9796140at2"/>
<dbReference type="PANTHER" id="PTHR33317:SF4">
    <property type="entry name" value="POLYNUCLEOTIDYL TRANSFERASE, RIBONUCLEASE H-LIKE SUPERFAMILY PROTEIN"/>
    <property type="match status" value="1"/>
</dbReference>
<evidence type="ECO:0000313" key="7">
    <source>
        <dbReference type="EMBL" id="AZR73622.1"/>
    </source>
</evidence>
<evidence type="ECO:0000256" key="3">
    <source>
        <dbReference type="ARBA" id="ARBA00022722"/>
    </source>
</evidence>
<dbReference type="Proteomes" id="UP000267250">
    <property type="component" value="Chromosome"/>
</dbReference>
<dbReference type="Pfam" id="PF03652">
    <property type="entry name" value="RuvX"/>
    <property type="match status" value="1"/>
</dbReference>
<comment type="similarity">
    <text evidence="5">Belongs to the YqgF HJR family.</text>
</comment>
<dbReference type="PANTHER" id="PTHR33317">
    <property type="entry name" value="POLYNUCLEOTIDYL TRANSFERASE, RIBONUCLEASE H-LIKE SUPERFAMILY PROTEIN"/>
    <property type="match status" value="1"/>
</dbReference>
<protein>
    <recommendedName>
        <fullName evidence="5">Putative pre-16S rRNA nuclease</fullName>
        <ecNumber evidence="5">3.1.-.-</ecNumber>
    </recommendedName>
</protein>
<keyword evidence="7" id="KW-0547">Nucleotide-binding</keyword>
<keyword evidence="2 5" id="KW-0690">Ribosome biogenesis</keyword>
<gene>
    <name evidence="7" type="ORF">BBF96_09610</name>
</gene>
<accession>A0A3S9SZN0</accession>
<evidence type="ECO:0000256" key="2">
    <source>
        <dbReference type="ARBA" id="ARBA00022517"/>
    </source>
</evidence>
<dbReference type="InterPro" id="IPR005227">
    <property type="entry name" value="YqgF"/>
</dbReference>
<name>A0A3S9SZN0_9FIRM</name>
<evidence type="ECO:0000259" key="6">
    <source>
        <dbReference type="SMART" id="SM00732"/>
    </source>
</evidence>
<comment type="subcellular location">
    <subcellularLocation>
        <location evidence="5">Cytoplasm</location>
    </subcellularLocation>
</comment>
<keyword evidence="7" id="KW-0067">ATP-binding</keyword>
<dbReference type="EMBL" id="CP016379">
    <property type="protein sequence ID" value="AZR73622.1"/>
    <property type="molecule type" value="Genomic_DNA"/>
</dbReference>
<keyword evidence="7" id="KW-0347">Helicase</keyword>
<dbReference type="EC" id="3.1.-.-" evidence="5"/>
<dbReference type="SMART" id="SM00732">
    <property type="entry name" value="YqgFc"/>
    <property type="match status" value="1"/>
</dbReference>
<proteinExistence type="inferred from homology"/>
<evidence type="ECO:0000256" key="5">
    <source>
        <dbReference type="HAMAP-Rule" id="MF_00651"/>
    </source>
</evidence>
<evidence type="ECO:0000256" key="1">
    <source>
        <dbReference type="ARBA" id="ARBA00022490"/>
    </source>
</evidence>
<dbReference type="GO" id="GO:0016788">
    <property type="term" value="F:hydrolase activity, acting on ester bonds"/>
    <property type="evidence" value="ECO:0007669"/>
    <property type="project" value="UniProtKB-UniRule"/>
</dbReference>
<dbReference type="HAMAP" id="MF_00651">
    <property type="entry name" value="Nuclease_YqgF"/>
    <property type="match status" value="1"/>
</dbReference>
<dbReference type="InterPro" id="IPR012337">
    <property type="entry name" value="RNaseH-like_sf"/>
</dbReference>
<dbReference type="GO" id="GO:0004386">
    <property type="term" value="F:helicase activity"/>
    <property type="evidence" value="ECO:0007669"/>
    <property type="project" value="UniProtKB-KW"/>
</dbReference>
<dbReference type="InterPro" id="IPR037027">
    <property type="entry name" value="YqgF/RNaseH-like_dom_sf"/>
</dbReference>
<feature type="domain" description="YqgF/RNase H-like" evidence="6">
    <location>
        <begin position="1"/>
        <end position="101"/>
    </location>
</feature>
<dbReference type="SUPFAM" id="SSF53098">
    <property type="entry name" value="Ribonuclease H-like"/>
    <property type="match status" value="1"/>
</dbReference>
<reference evidence="7 8" key="1">
    <citation type="submission" date="2016-07" db="EMBL/GenBank/DDBJ databases">
        <title>Genome and transcriptome analysis of iron-reducing fermentative bacteria Anoxybacter fermentans.</title>
        <authorList>
            <person name="Zeng X."/>
            <person name="Shao Z."/>
        </authorList>
    </citation>
    <scope>NUCLEOTIDE SEQUENCE [LARGE SCALE GENOMIC DNA]</scope>
    <source>
        <strain evidence="7 8">DY22613</strain>
    </source>
</reference>
<keyword evidence="4 5" id="KW-0378">Hydrolase</keyword>
<dbReference type="CDD" id="cd16964">
    <property type="entry name" value="YqgF"/>
    <property type="match status" value="1"/>
</dbReference>
<dbReference type="GO" id="GO:0004518">
    <property type="term" value="F:nuclease activity"/>
    <property type="evidence" value="ECO:0007669"/>
    <property type="project" value="UniProtKB-KW"/>
</dbReference>
<dbReference type="NCBIfam" id="TIGR00250">
    <property type="entry name" value="RNAse_H_YqgF"/>
    <property type="match status" value="1"/>
</dbReference>
<dbReference type="KEGG" id="aft:BBF96_09610"/>
<organism evidence="7 8">
    <name type="scientific">Anoxybacter fermentans</name>
    <dbReference type="NCBI Taxonomy" id="1323375"/>
    <lineage>
        <taxon>Bacteria</taxon>
        <taxon>Bacillati</taxon>
        <taxon>Bacillota</taxon>
        <taxon>Clostridia</taxon>
        <taxon>Halanaerobiales</taxon>
        <taxon>Anoxybacter</taxon>
    </lineage>
</organism>
<evidence type="ECO:0000313" key="8">
    <source>
        <dbReference type="Proteomes" id="UP000267250"/>
    </source>
</evidence>
<keyword evidence="1 5" id="KW-0963">Cytoplasm</keyword>
<sequence length="137" mass="15682">MRIMALDYGDKTIGVAVSDALKITAQGKEVIRRTNLKADLKRIAEIVEEEEVEKIVVGLPKNMNGTYGPRAEATLKFVEKLKKHFSIPIDTWDERLSTMEAERTLLEGDLSRKKRKKVIDKMAAAIILQGYLERYYR</sequence>
<keyword evidence="3 5" id="KW-0540">Nuclease</keyword>
<dbReference type="GO" id="GO:0005829">
    <property type="term" value="C:cytosol"/>
    <property type="evidence" value="ECO:0007669"/>
    <property type="project" value="TreeGrafter"/>
</dbReference>
<dbReference type="AlphaFoldDB" id="A0A3S9SZN0"/>
<comment type="function">
    <text evidence="5">Could be a nuclease involved in processing of the 5'-end of pre-16S rRNA.</text>
</comment>
<keyword evidence="8" id="KW-1185">Reference proteome</keyword>
<evidence type="ECO:0000256" key="4">
    <source>
        <dbReference type="ARBA" id="ARBA00022801"/>
    </source>
</evidence>
<dbReference type="Gene3D" id="3.30.420.140">
    <property type="entry name" value="YqgF/RNase H-like domain"/>
    <property type="match status" value="1"/>
</dbReference>
<dbReference type="RefSeq" id="WP_127016964.1">
    <property type="nucleotide sequence ID" value="NZ_CP016379.1"/>
</dbReference>